<dbReference type="RefSeq" id="WP_052563122.1">
    <property type="nucleotide sequence ID" value="NZ_BAFN01000001.1"/>
</dbReference>
<keyword evidence="6" id="KW-1185">Reference proteome</keyword>
<sequence length="743" mass="84424">MKIFLSLLTILIVLTVKPFYTFSETIEMKVDAAKGLGPVPDLFSSSIWIVKANNRHNIERFFKDNHPKAIQFTFDLFLPKTKSLEDYKQKFKNEFFHPSGIPYLVVQKAKEADAELIVGFDPFTIPAWLSLRQGDKRPAFTHESWWTIEQLSPPRDFKLWGEVVGFALSFLRNELGVKKLGFFVGHEPNWLWMGTEESLFQYYEAAARSAKNVSSEIKVGGLGPWSLTAKKEGADFEGITPAIGDLAKKEGGWKNPKGEPLLKSFIEYVAKNNVPLDFINWHSFTHNSRQLVSDGKTVSQWLKEKNLDNVRIYISDWAYWAGWPYPDDYLDTEETASEAITALFHMWEGGVDWHGHDFDIQVDAHENSRRKERRNAEFIGDWPLFTKHGIIKPVYNSFKALTMATKPDGEKIPELLRVESSADDIIAISTMKDDGIYVLLSNFAPRQARLRSTVTKLLLEKSGFSPEEINWLKECIQEGKKSKRKDTLLACKDQFIARVKDGQKTEVVEFLANIYSHLQKKPSMEGVLTYLGEVSSNAKYPQTKIIASELSDTLKRTSFNKSLKIDFANLSFSPSAQATVYTIDSNNSNACKLNKKTEPSSTDTLCGIGGMVDKAVWQANADANTYAQKNLEDFLLSKGYSTKHLEILREKIRTAKNKGNLKELFDQLTKKGFQKKDIALGFRKLKAIRQNYLREQIDKINEWKEISLEGSKETAAVNVTKDTATLNISMEPNSVRLIILGKK</sequence>
<keyword evidence="3" id="KW-0326">Glycosidase</keyword>
<proteinExistence type="inferred from homology"/>
<keyword evidence="2" id="KW-0378">Hydrolase</keyword>
<evidence type="ECO:0000313" key="6">
    <source>
        <dbReference type="Proteomes" id="UP000032309"/>
    </source>
</evidence>
<dbReference type="Pfam" id="PF01229">
    <property type="entry name" value="Glyco_hydro_39"/>
    <property type="match status" value="1"/>
</dbReference>
<dbReference type="SUPFAM" id="SSF51445">
    <property type="entry name" value="(Trans)glycosidases"/>
    <property type="match status" value="1"/>
</dbReference>
<evidence type="ECO:0000256" key="2">
    <source>
        <dbReference type="ARBA" id="ARBA00022801"/>
    </source>
</evidence>
<dbReference type="InterPro" id="IPR017853">
    <property type="entry name" value="GH"/>
</dbReference>
<organism evidence="5 6">
    <name type="scientific">Candidatus Brocadia sinica JPN1</name>
    <dbReference type="NCBI Taxonomy" id="1197129"/>
    <lineage>
        <taxon>Bacteria</taxon>
        <taxon>Pseudomonadati</taxon>
        <taxon>Planctomycetota</taxon>
        <taxon>Candidatus Brocadiia</taxon>
        <taxon>Candidatus Brocadiales</taxon>
        <taxon>Candidatus Brocadiaceae</taxon>
        <taxon>Candidatus Brocadia</taxon>
    </lineage>
</organism>
<protein>
    <recommendedName>
        <fullName evidence="4">Glycosyl hydrolases family 39 N-terminal catalytic domain-containing protein</fullName>
    </recommendedName>
</protein>
<evidence type="ECO:0000256" key="1">
    <source>
        <dbReference type="ARBA" id="ARBA00008875"/>
    </source>
</evidence>
<dbReference type="InterPro" id="IPR049166">
    <property type="entry name" value="GH39_cat"/>
</dbReference>
<comment type="caution">
    <text evidence="5">The sequence shown here is derived from an EMBL/GenBank/DDBJ whole genome shotgun (WGS) entry which is preliminary data.</text>
</comment>
<dbReference type="Gene3D" id="3.20.20.80">
    <property type="entry name" value="Glycosidases"/>
    <property type="match status" value="1"/>
</dbReference>
<gene>
    <name evidence="5" type="ORF">BROSI_A1576</name>
</gene>
<accession>A0ABQ0JX62</accession>
<evidence type="ECO:0000256" key="3">
    <source>
        <dbReference type="ARBA" id="ARBA00023295"/>
    </source>
</evidence>
<comment type="similarity">
    <text evidence="1">Belongs to the glycosyl hydrolase 39 family.</text>
</comment>
<feature type="domain" description="Glycosyl hydrolases family 39 N-terminal catalytic" evidence="4">
    <location>
        <begin position="149"/>
        <end position="402"/>
    </location>
</feature>
<evidence type="ECO:0000313" key="5">
    <source>
        <dbReference type="EMBL" id="GAN33059.1"/>
    </source>
</evidence>
<name>A0ABQ0JX62_9BACT</name>
<evidence type="ECO:0000259" key="4">
    <source>
        <dbReference type="Pfam" id="PF01229"/>
    </source>
</evidence>
<reference evidence="6" key="1">
    <citation type="journal article" date="2015" name="Genome Announc.">
        <title>Draft Genome Sequence of an Anaerobic Ammonium-Oxidizing Bacterium, "Candidatus Brocadia sinica".</title>
        <authorList>
            <person name="Oshiki M."/>
            <person name="Shinyako-Hata K."/>
            <person name="Satoh H."/>
            <person name="Okabe S."/>
        </authorList>
    </citation>
    <scope>NUCLEOTIDE SEQUENCE [LARGE SCALE GENOMIC DNA]</scope>
    <source>
        <strain evidence="6">JPN1</strain>
    </source>
</reference>
<dbReference type="Proteomes" id="UP000032309">
    <property type="component" value="Unassembled WGS sequence"/>
</dbReference>
<dbReference type="EMBL" id="BAFN01000001">
    <property type="protein sequence ID" value="GAN33059.1"/>
    <property type="molecule type" value="Genomic_DNA"/>
</dbReference>